<name>Q02C13_SOLUE</name>
<protein>
    <recommendedName>
        <fullName evidence="3">VWFA-related domain-containing protein</fullName>
    </recommendedName>
</protein>
<dbReference type="eggNOG" id="COG2304">
    <property type="taxonomic scope" value="Bacteria"/>
</dbReference>
<feature type="chain" id="PRO_5004164007" description="VWFA-related domain-containing protein" evidence="1">
    <location>
        <begin position="21"/>
        <end position="485"/>
    </location>
</feature>
<dbReference type="KEGG" id="sus:Acid_0391"/>
<evidence type="ECO:0008006" key="3">
    <source>
        <dbReference type="Google" id="ProtNLM"/>
    </source>
</evidence>
<dbReference type="OrthoDB" id="110889at2"/>
<dbReference type="NCBIfam" id="TIGR03436">
    <property type="entry name" value="acidobact_VWFA"/>
    <property type="match status" value="1"/>
</dbReference>
<evidence type="ECO:0000256" key="1">
    <source>
        <dbReference type="SAM" id="SignalP"/>
    </source>
</evidence>
<dbReference type="EMBL" id="CP000473">
    <property type="protein sequence ID" value="ABJ81403.1"/>
    <property type="molecule type" value="Genomic_DNA"/>
</dbReference>
<dbReference type="HOGENOM" id="CLU_500368_0_0_0"/>
<sequence precursor="true">MHAWAILVGICSAASLGAQALDLPGKTPAPQVHLNVVAKDSHGQAMMDLTRDDFQVYEGSKPQRIISFRRNEPSVKRTLQAAPGEYSNRSGAPTVPVRVILFDLLNARFEDRGYMLNQLIPALQHVESGDSLYFYILTMNGTLYPVHGLSDAPGAKPWTDDAKLLLDDASREVFRLRPTDIDVDMRVRMTYHALESMANLVAAAPGRKSLIWISHGVPISLGPGNQLVYESVDYTPLLQRLTSMLDRADVAVYTVRQPKSMAPTAGSAATAFPTSPDAALPGISISTEETLDQFAQLTGGHAFMTPDIRGAIALAASDARVSYQIAYEPPLGNWDGKYHKIRVACSRKGVKLETKQGYYAFANLAAEGDHEKSAIESAIASGLNATEIGIYARLSERDAEPHTVELAIRIDPADVTGRLAVSVAGYLKDGRTEMFPVEEVTPKPGEPILTGKRLTLTDGVQTLRVVVYDRGSGALGSLAIPLHRK</sequence>
<accession>Q02C13</accession>
<gene>
    <name evidence="2" type="ordered locus">Acid_0391</name>
</gene>
<reference evidence="2" key="1">
    <citation type="submission" date="2006-10" db="EMBL/GenBank/DDBJ databases">
        <title>Complete sequence of Solibacter usitatus Ellin6076.</title>
        <authorList>
            <consortium name="US DOE Joint Genome Institute"/>
            <person name="Copeland A."/>
            <person name="Lucas S."/>
            <person name="Lapidus A."/>
            <person name="Barry K."/>
            <person name="Detter J.C."/>
            <person name="Glavina del Rio T."/>
            <person name="Hammon N."/>
            <person name="Israni S."/>
            <person name="Dalin E."/>
            <person name="Tice H."/>
            <person name="Pitluck S."/>
            <person name="Thompson L.S."/>
            <person name="Brettin T."/>
            <person name="Bruce D."/>
            <person name="Han C."/>
            <person name="Tapia R."/>
            <person name="Gilna P."/>
            <person name="Schmutz J."/>
            <person name="Larimer F."/>
            <person name="Land M."/>
            <person name="Hauser L."/>
            <person name="Kyrpides N."/>
            <person name="Mikhailova N."/>
            <person name="Janssen P.H."/>
            <person name="Kuske C.R."/>
            <person name="Richardson P."/>
        </authorList>
    </citation>
    <scope>NUCLEOTIDE SEQUENCE</scope>
    <source>
        <strain evidence="2">Ellin6076</strain>
    </source>
</reference>
<dbReference type="InterPro" id="IPR017802">
    <property type="entry name" value="VWFA-rel_acidobac-type"/>
</dbReference>
<feature type="signal peptide" evidence="1">
    <location>
        <begin position="1"/>
        <end position="20"/>
    </location>
</feature>
<dbReference type="InParanoid" id="Q02C13"/>
<evidence type="ECO:0000313" key="2">
    <source>
        <dbReference type="EMBL" id="ABJ81403.1"/>
    </source>
</evidence>
<dbReference type="AlphaFoldDB" id="Q02C13"/>
<keyword evidence="1" id="KW-0732">Signal</keyword>
<dbReference type="STRING" id="234267.Acid_0391"/>
<organism evidence="2">
    <name type="scientific">Solibacter usitatus (strain Ellin6076)</name>
    <dbReference type="NCBI Taxonomy" id="234267"/>
    <lineage>
        <taxon>Bacteria</taxon>
        <taxon>Pseudomonadati</taxon>
        <taxon>Acidobacteriota</taxon>
        <taxon>Terriglobia</taxon>
        <taxon>Bryobacterales</taxon>
        <taxon>Solibacteraceae</taxon>
        <taxon>Candidatus Solibacter</taxon>
    </lineage>
</organism>
<proteinExistence type="predicted"/>